<organism evidence="2 3">
    <name type="scientific">Pisum sativum</name>
    <name type="common">Garden pea</name>
    <name type="synonym">Lathyrus oleraceus</name>
    <dbReference type="NCBI Taxonomy" id="3888"/>
    <lineage>
        <taxon>Eukaryota</taxon>
        <taxon>Viridiplantae</taxon>
        <taxon>Streptophyta</taxon>
        <taxon>Embryophyta</taxon>
        <taxon>Tracheophyta</taxon>
        <taxon>Spermatophyta</taxon>
        <taxon>Magnoliopsida</taxon>
        <taxon>eudicotyledons</taxon>
        <taxon>Gunneridae</taxon>
        <taxon>Pentapetalae</taxon>
        <taxon>rosids</taxon>
        <taxon>fabids</taxon>
        <taxon>Fabales</taxon>
        <taxon>Fabaceae</taxon>
        <taxon>Papilionoideae</taxon>
        <taxon>50 kb inversion clade</taxon>
        <taxon>NPAAA clade</taxon>
        <taxon>Hologalegina</taxon>
        <taxon>IRL clade</taxon>
        <taxon>Fabeae</taxon>
        <taxon>Lathyrus</taxon>
    </lineage>
</organism>
<gene>
    <name evidence="2" type="ORF">KIW84_045712</name>
</gene>
<evidence type="ECO:0000313" key="2">
    <source>
        <dbReference type="EMBL" id="KAI5422365.1"/>
    </source>
</evidence>
<keyword evidence="3" id="KW-1185">Reference proteome</keyword>
<evidence type="ECO:0000256" key="1">
    <source>
        <dbReference type="SAM" id="Coils"/>
    </source>
</evidence>
<reference evidence="2 3" key="1">
    <citation type="journal article" date="2022" name="Nat. Genet.">
        <title>Improved pea reference genome and pan-genome highlight genomic features and evolutionary characteristics.</title>
        <authorList>
            <person name="Yang T."/>
            <person name="Liu R."/>
            <person name="Luo Y."/>
            <person name="Hu S."/>
            <person name="Wang D."/>
            <person name="Wang C."/>
            <person name="Pandey M.K."/>
            <person name="Ge S."/>
            <person name="Xu Q."/>
            <person name="Li N."/>
            <person name="Li G."/>
            <person name="Huang Y."/>
            <person name="Saxena R.K."/>
            <person name="Ji Y."/>
            <person name="Li M."/>
            <person name="Yan X."/>
            <person name="He Y."/>
            <person name="Liu Y."/>
            <person name="Wang X."/>
            <person name="Xiang C."/>
            <person name="Varshney R.K."/>
            <person name="Ding H."/>
            <person name="Gao S."/>
            <person name="Zong X."/>
        </authorList>
    </citation>
    <scope>NUCLEOTIDE SEQUENCE [LARGE SCALE GENOMIC DNA]</scope>
    <source>
        <strain evidence="2 3">cv. Zhongwan 6</strain>
    </source>
</reference>
<keyword evidence="1" id="KW-0175">Coiled coil</keyword>
<dbReference type="Gramene" id="Psat04G0571200-T3">
    <property type="protein sequence ID" value="KAI5422365.1"/>
    <property type="gene ID" value="KIW84_045712"/>
</dbReference>
<comment type="caution">
    <text evidence="2">The sequence shown here is derived from an EMBL/GenBank/DDBJ whole genome shotgun (WGS) entry which is preliminary data.</text>
</comment>
<name>A0A9D4XNX4_PEA</name>
<proteinExistence type="predicted"/>
<dbReference type="AlphaFoldDB" id="A0A9D4XNX4"/>
<protein>
    <submittedName>
        <fullName evidence="2">Uncharacterized protein</fullName>
    </submittedName>
</protein>
<dbReference type="EMBL" id="JAMSHJ010000004">
    <property type="protein sequence ID" value="KAI5422365.1"/>
    <property type="molecule type" value="Genomic_DNA"/>
</dbReference>
<feature type="coiled-coil region" evidence="1">
    <location>
        <begin position="16"/>
        <end position="43"/>
    </location>
</feature>
<evidence type="ECO:0000313" key="3">
    <source>
        <dbReference type="Proteomes" id="UP001058974"/>
    </source>
</evidence>
<accession>A0A9D4XNX4</accession>
<dbReference type="Proteomes" id="UP001058974">
    <property type="component" value="Chromosome 4"/>
</dbReference>
<sequence>MIPKSPLPGFVDFHGKRKQIVKIQALEREINLLQEELKSLEVFHGYAVPANAIFIRKLQEVVVHAVHHQTSNVLAAVA</sequence>